<accession>A0A455LA75</accession>
<protein>
    <submittedName>
        <fullName evidence="1">MADS-box protein-like protein</fullName>
    </submittedName>
</protein>
<proteinExistence type="evidence at transcript level"/>
<evidence type="ECO:0000313" key="1">
    <source>
        <dbReference type="EMBL" id="AXY87498.1"/>
    </source>
</evidence>
<sequence>MDPENVNTVEQITQMEDALREALNRIQMQKKCFGNELMPLDCAGEFHNGMHLPMNMTTNEQLPSNIQWIQDGDDRTFMFSGIPGFLPQRNYMYSTETSLQDYHGYFIDEKQAVCNKHGQDESLNDPSQNSCLQLQLGAQHPYNSYGMNFLGEKKFQTNGEVSLQADHVDFQVNGFDPARHGFDAELQTWATTGSCGVSMFDGHPYTQQPKQT</sequence>
<organism evidence="1">
    <name type="scientific">Cymbidium goeringii</name>
    <dbReference type="NCBI Taxonomy" id="112607"/>
    <lineage>
        <taxon>Eukaryota</taxon>
        <taxon>Viridiplantae</taxon>
        <taxon>Streptophyta</taxon>
        <taxon>Embryophyta</taxon>
        <taxon>Tracheophyta</taxon>
        <taxon>Spermatophyta</taxon>
        <taxon>Magnoliopsida</taxon>
        <taxon>Liliopsida</taxon>
        <taxon>Asparagales</taxon>
        <taxon>Orchidaceae</taxon>
        <taxon>Epidendroideae</taxon>
        <taxon>Cymbidieae</taxon>
        <taxon>Cymbidiinae</taxon>
        <taxon>Cymbidium</taxon>
    </lineage>
</organism>
<dbReference type="AlphaFoldDB" id="A0A455LA75"/>
<dbReference type="EMBL" id="MF474251">
    <property type="protein sequence ID" value="AXY87498.1"/>
    <property type="molecule type" value="mRNA"/>
</dbReference>
<name>A0A455LA75_9ASPA</name>
<reference evidence="1" key="1">
    <citation type="journal article" date="2017" name="BMC Genomics">
        <title>Integrated mRNA and microRNA transcriptome variations in the multi-tepal mutant provide insights into the floral patterning of the orchid Cymbidium goeringii.</title>
        <authorList>
            <person name="Yang F."/>
            <person name="Zhu G."/>
            <person name="Wang Z."/>
            <person name="Liu H."/>
            <person name="Xu Q."/>
            <person name="Huang D."/>
            <person name="Zhao C."/>
        </authorList>
    </citation>
    <scope>NUCLEOTIDE SEQUENCE</scope>
</reference>